<dbReference type="AlphaFoldDB" id="A0A5S9QG91"/>
<evidence type="ECO:0000313" key="2">
    <source>
        <dbReference type="EMBL" id="CAA0117009.1"/>
    </source>
</evidence>
<keyword evidence="1" id="KW-1133">Transmembrane helix</keyword>
<evidence type="ECO:0000256" key="1">
    <source>
        <dbReference type="SAM" id="Phobius"/>
    </source>
</evidence>
<protein>
    <recommendedName>
        <fullName evidence="4">EamA domain-containing protein</fullName>
    </recommendedName>
</protein>
<reference evidence="2 3" key="1">
    <citation type="submission" date="2019-11" db="EMBL/GenBank/DDBJ databases">
        <authorList>
            <person name="Holert J."/>
        </authorList>
    </citation>
    <scope>NUCLEOTIDE SEQUENCE [LARGE SCALE GENOMIC DNA]</scope>
    <source>
        <strain evidence="2">SB11_3</strain>
    </source>
</reference>
<dbReference type="EMBL" id="CACSIO010000023">
    <property type="protein sequence ID" value="CAA0117009.1"/>
    <property type="molecule type" value="Genomic_DNA"/>
</dbReference>
<keyword evidence="1" id="KW-0812">Transmembrane</keyword>
<feature type="transmembrane region" description="Helical" evidence="1">
    <location>
        <begin position="90"/>
        <end position="112"/>
    </location>
</feature>
<name>A0A5S9QG91_9GAMM</name>
<proteinExistence type="predicted"/>
<sequence>MLQAFLFALLAALGNAVFVFGQKKAATSHSLGFIALATATSMVCLLVLAASQHELTQGLRGNARWAIVSGIGLAVTYMGFYLLYSRFGASYYVLYAILSMISTAILVGVVIFHEPFTRWHWLSLILAVGSVASFTLGQQQ</sequence>
<keyword evidence="3" id="KW-1185">Reference proteome</keyword>
<feature type="transmembrane region" description="Helical" evidence="1">
    <location>
        <begin position="31"/>
        <end position="51"/>
    </location>
</feature>
<evidence type="ECO:0000313" key="3">
    <source>
        <dbReference type="Proteomes" id="UP000441399"/>
    </source>
</evidence>
<dbReference type="InterPro" id="IPR037185">
    <property type="entry name" value="EmrE-like"/>
</dbReference>
<feature type="transmembrane region" description="Helical" evidence="1">
    <location>
        <begin position="63"/>
        <end position="84"/>
    </location>
</feature>
<feature type="transmembrane region" description="Helical" evidence="1">
    <location>
        <begin position="119"/>
        <end position="137"/>
    </location>
</feature>
<keyword evidence="1" id="KW-0472">Membrane</keyword>
<organism evidence="2 3">
    <name type="scientific">BD1-7 clade bacterium</name>
    <dbReference type="NCBI Taxonomy" id="2029982"/>
    <lineage>
        <taxon>Bacteria</taxon>
        <taxon>Pseudomonadati</taxon>
        <taxon>Pseudomonadota</taxon>
        <taxon>Gammaproteobacteria</taxon>
        <taxon>Cellvibrionales</taxon>
        <taxon>Spongiibacteraceae</taxon>
        <taxon>BD1-7 clade</taxon>
    </lineage>
</organism>
<dbReference type="Proteomes" id="UP000441399">
    <property type="component" value="Unassembled WGS sequence"/>
</dbReference>
<accession>A0A5S9QG91</accession>
<dbReference type="OrthoDB" id="6058674at2"/>
<evidence type="ECO:0008006" key="4">
    <source>
        <dbReference type="Google" id="ProtNLM"/>
    </source>
</evidence>
<dbReference type="SUPFAM" id="SSF103481">
    <property type="entry name" value="Multidrug resistance efflux transporter EmrE"/>
    <property type="match status" value="1"/>
</dbReference>
<gene>
    <name evidence="2" type="ORF">OPDIPICF_02001</name>
</gene>